<dbReference type="PANTHER" id="PTHR32060">
    <property type="entry name" value="TAIL-SPECIFIC PROTEASE"/>
    <property type="match status" value="1"/>
</dbReference>
<evidence type="ECO:0000256" key="5">
    <source>
        <dbReference type="ARBA" id="ARBA00022825"/>
    </source>
</evidence>
<dbReference type="EMBL" id="NHNT01000001">
    <property type="protein sequence ID" value="OUZ40784.1"/>
    <property type="molecule type" value="Genomic_DNA"/>
</dbReference>
<dbReference type="PANTHER" id="PTHR32060:SF30">
    <property type="entry name" value="CARBOXY-TERMINAL PROCESSING PROTEASE CTPA"/>
    <property type="match status" value="1"/>
</dbReference>
<organism evidence="9 10">
    <name type="scientific">Solibacillus kalamii</name>
    <dbReference type="NCBI Taxonomy" id="1748298"/>
    <lineage>
        <taxon>Bacteria</taxon>
        <taxon>Bacillati</taxon>
        <taxon>Bacillota</taxon>
        <taxon>Bacilli</taxon>
        <taxon>Bacillales</taxon>
        <taxon>Caryophanaceae</taxon>
        <taxon>Solibacillus</taxon>
    </lineage>
</organism>
<dbReference type="Pfam" id="PF03572">
    <property type="entry name" value="Peptidase_S41"/>
    <property type="match status" value="1"/>
</dbReference>
<dbReference type="NCBIfam" id="TIGR00225">
    <property type="entry name" value="prc"/>
    <property type="match status" value="1"/>
</dbReference>
<dbReference type="SUPFAM" id="SSF50156">
    <property type="entry name" value="PDZ domain-like"/>
    <property type="match status" value="1"/>
</dbReference>
<dbReference type="RefSeq" id="WP_087615622.1">
    <property type="nucleotide sequence ID" value="NZ_JAFBEY010000002.1"/>
</dbReference>
<dbReference type="InterPro" id="IPR041489">
    <property type="entry name" value="PDZ_6"/>
</dbReference>
<dbReference type="PROSITE" id="PS50106">
    <property type="entry name" value="PDZ"/>
    <property type="match status" value="1"/>
</dbReference>
<dbReference type="Pfam" id="PF13205">
    <property type="entry name" value="Big_5"/>
    <property type="match status" value="1"/>
</dbReference>
<evidence type="ECO:0000256" key="7">
    <source>
        <dbReference type="SAM" id="SignalP"/>
    </source>
</evidence>
<comment type="similarity">
    <text evidence="1 6">Belongs to the peptidase S41A family.</text>
</comment>
<dbReference type="InterPro" id="IPR029045">
    <property type="entry name" value="ClpP/crotonase-like_dom_sf"/>
</dbReference>
<sequence length="456" mass="49415">MLKRRLSAILFFIMCLTVPLTVLGAPLDEAKQIVKENYVGNINGDINRATSIDQLTEMLDSYSAYFTPEEFDEFINGVDLTTVGIGVIIEKVEGGIQISELIDGGSAKNAGLKVGDIITEIDGKPVAELTIDQASLLIKGAANTTVSLTLSREDGTIITKKLTRKAFSLPNVETKLLYGNTGYISLNSFSNDTASLVSKAIRDLKNKGAKSFIFDLQNNGGGYVTAAEQLIGMFPNASYAYKLKETSGTSIVRSMKQSTTFPENTKMLINRYSASSSEMTAAALSDQKAVTLYGETTYGKGSMQAFYELEDGSFLKLTVGHFYGPNGTKINEVGVKPHIKTASEPLFKAHYDTIASNLKNYKELAALKNVPLNKTFTIKFTAKLAKELNASSIELVELGADTVKTAHKLSGQQLVVTPAKELTAGKEYALIVHPKVKNEKGKNLKAGVYLHVTTKQ</sequence>
<keyword evidence="2 6" id="KW-0645">Protease</keyword>
<evidence type="ECO:0000313" key="9">
    <source>
        <dbReference type="EMBL" id="OUZ40784.1"/>
    </source>
</evidence>
<evidence type="ECO:0000256" key="1">
    <source>
        <dbReference type="ARBA" id="ARBA00009179"/>
    </source>
</evidence>
<evidence type="ECO:0000256" key="4">
    <source>
        <dbReference type="ARBA" id="ARBA00022801"/>
    </source>
</evidence>
<accession>A0ABX3ZM50</accession>
<dbReference type="CDD" id="cd06782">
    <property type="entry name" value="cpPDZ_CPP-like"/>
    <property type="match status" value="1"/>
</dbReference>
<dbReference type="SMART" id="SM00228">
    <property type="entry name" value="PDZ"/>
    <property type="match status" value="1"/>
</dbReference>
<feature type="signal peptide" evidence="7">
    <location>
        <begin position="1"/>
        <end position="24"/>
    </location>
</feature>
<keyword evidence="3 7" id="KW-0732">Signal</keyword>
<dbReference type="CDD" id="cd07560">
    <property type="entry name" value="Peptidase_S41_CPP"/>
    <property type="match status" value="1"/>
</dbReference>
<evidence type="ECO:0000256" key="3">
    <source>
        <dbReference type="ARBA" id="ARBA00022729"/>
    </source>
</evidence>
<dbReference type="InterPro" id="IPR004447">
    <property type="entry name" value="Peptidase_S41A"/>
</dbReference>
<dbReference type="SMART" id="SM00245">
    <property type="entry name" value="TSPc"/>
    <property type="match status" value="1"/>
</dbReference>
<dbReference type="InterPro" id="IPR005151">
    <property type="entry name" value="Tail-specific_protease"/>
</dbReference>
<dbReference type="Gene3D" id="3.90.226.10">
    <property type="entry name" value="2-enoyl-CoA Hydratase, Chain A, domain 1"/>
    <property type="match status" value="1"/>
</dbReference>
<gene>
    <name evidence="9" type="ORF">CBM15_02620</name>
</gene>
<keyword evidence="4 6" id="KW-0378">Hydrolase</keyword>
<proteinExistence type="inferred from homology"/>
<dbReference type="SUPFAM" id="SSF52096">
    <property type="entry name" value="ClpP/crotonase"/>
    <property type="match status" value="1"/>
</dbReference>
<evidence type="ECO:0000256" key="2">
    <source>
        <dbReference type="ARBA" id="ARBA00022670"/>
    </source>
</evidence>
<dbReference type="InterPro" id="IPR036034">
    <property type="entry name" value="PDZ_sf"/>
</dbReference>
<feature type="chain" id="PRO_5046522530" evidence="7">
    <location>
        <begin position="25"/>
        <end position="456"/>
    </location>
</feature>
<evidence type="ECO:0000259" key="8">
    <source>
        <dbReference type="PROSITE" id="PS50106"/>
    </source>
</evidence>
<evidence type="ECO:0000313" key="10">
    <source>
        <dbReference type="Proteomes" id="UP000196594"/>
    </source>
</evidence>
<protein>
    <submittedName>
        <fullName evidence="9">Peptidase S41</fullName>
    </submittedName>
</protein>
<dbReference type="Gene3D" id="2.30.42.10">
    <property type="match status" value="1"/>
</dbReference>
<keyword evidence="10" id="KW-1185">Reference proteome</keyword>
<dbReference type="InterPro" id="IPR001478">
    <property type="entry name" value="PDZ"/>
</dbReference>
<keyword evidence="5 6" id="KW-0720">Serine protease</keyword>
<evidence type="ECO:0000256" key="6">
    <source>
        <dbReference type="RuleBase" id="RU004404"/>
    </source>
</evidence>
<dbReference type="Pfam" id="PF17820">
    <property type="entry name" value="PDZ_6"/>
    <property type="match status" value="1"/>
</dbReference>
<dbReference type="Proteomes" id="UP000196594">
    <property type="component" value="Unassembled WGS sequence"/>
</dbReference>
<feature type="domain" description="PDZ" evidence="8">
    <location>
        <begin position="85"/>
        <end position="153"/>
    </location>
</feature>
<dbReference type="Gene3D" id="3.30.750.44">
    <property type="match status" value="1"/>
</dbReference>
<comment type="caution">
    <text evidence="9">The sequence shown here is derived from an EMBL/GenBank/DDBJ whole genome shotgun (WGS) entry which is preliminary data.</text>
</comment>
<reference evidence="9 10" key="1">
    <citation type="journal article" date="2017" name="Int. J. Syst. Evol. Microbiol.">
        <title>Solibacillus kalamii sp. nov., isolated from a high-efficiency particulate arrestance filter system used in the International Space Station.</title>
        <authorList>
            <person name="Checinska Sielaff A."/>
            <person name="Kumar R.M."/>
            <person name="Pal D."/>
            <person name="Mayilraj S."/>
            <person name="Venkateswaran K."/>
        </authorList>
    </citation>
    <scope>NUCLEOTIDE SEQUENCE [LARGE SCALE GENOMIC DNA]</scope>
    <source>
        <strain evidence="9 10">ISSFR-015</strain>
    </source>
</reference>
<dbReference type="InterPro" id="IPR032812">
    <property type="entry name" value="SbsA_Ig"/>
</dbReference>
<name>A0ABX3ZM50_9BACL</name>